<sequence length="402" mass="45012">MSSAAALNVGGRALKHRNLLLVIKQTAFEEYSQLKLRGQAPKALRWKRLEKRYKAHKQCVNDLLTLLRRHKVNFSCVNRVELDRQHLADVDLMVAVGGDGTVLSSAHFLDHGTIPLLGINSDPNSQEDRQVVKKKTDERRSHGALCMLTATNMEEKLEDVLFGEGKLRTRTRIRCKVKSTFAETRLVPALNDLLIANPSPAAVSRLRMGWLHPIDGGTEEDMQRNPYDIDNPPSKNYSKFGTVTRFGGIPYSVSNSLNIWSSGMWVCTPIGSTAAMAAAGGQIMIPDTTDLQYLIREHMIEPDQTMDNGEPLQHDVDNGLLADGQKMHLRWNSQKGRIFIDGSHLTHNLELGDEILIDNLAPPLQMYVSDEVPKPLMNENVRARRLESFAEANELDSFSKSL</sequence>
<dbReference type="InterPro" id="IPR017437">
    <property type="entry name" value="ATP-NAD_kinase_PpnK-typ_C"/>
</dbReference>
<evidence type="ECO:0000256" key="1">
    <source>
        <dbReference type="ARBA" id="ARBA00010995"/>
    </source>
</evidence>
<dbReference type="GO" id="GO:0019674">
    <property type="term" value="P:NAD+ metabolic process"/>
    <property type="evidence" value="ECO:0007669"/>
    <property type="project" value="InterPro"/>
</dbReference>
<name>A0A9N8H8E5_9STRA</name>
<evidence type="ECO:0000313" key="7">
    <source>
        <dbReference type="Proteomes" id="UP001153069"/>
    </source>
</evidence>
<dbReference type="PANTHER" id="PTHR20275">
    <property type="entry name" value="NAD KINASE"/>
    <property type="match status" value="1"/>
</dbReference>
<keyword evidence="7" id="KW-1185">Reference proteome</keyword>
<dbReference type="GO" id="GO:0003951">
    <property type="term" value="F:NAD+ kinase activity"/>
    <property type="evidence" value="ECO:0007669"/>
    <property type="project" value="InterPro"/>
</dbReference>
<evidence type="ECO:0000256" key="5">
    <source>
        <dbReference type="ARBA" id="ARBA00023027"/>
    </source>
</evidence>
<dbReference type="AlphaFoldDB" id="A0A9N8H8E5"/>
<protein>
    <submittedName>
        <fullName evidence="6">Probable NADH kinase</fullName>
    </submittedName>
</protein>
<dbReference type="SUPFAM" id="SSF111331">
    <property type="entry name" value="NAD kinase/diacylglycerol kinase-like"/>
    <property type="match status" value="2"/>
</dbReference>
<dbReference type="InterPro" id="IPR002504">
    <property type="entry name" value="NADK"/>
</dbReference>
<evidence type="ECO:0000256" key="3">
    <source>
        <dbReference type="ARBA" id="ARBA00022777"/>
    </source>
</evidence>
<dbReference type="Gene3D" id="2.60.200.30">
    <property type="entry name" value="Probable inorganic polyphosphate/atp-NAD kinase, domain 2"/>
    <property type="match status" value="1"/>
</dbReference>
<dbReference type="Gene3D" id="3.40.50.10330">
    <property type="entry name" value="Probable inorganic polyphosphate/atp-NAD kinase, domain 1"/>
    <property type="match status" value="1"/>
</dbReference>
<gene>
    <name evidence="6" type="ORF">SEMRO_89_G047030.1</name>
</gene>
<keyword evidence="3 6" id="KW-0418">Kinase</keyword>
<reference evidence="6" key="1">
    <citation type="submission" date="2020-06" db="EMBL/GenBank/DDBJ databases">
        <authorList>
            <consortium name="Plant Systems Biology data submission"/>
        </authorList>
    </citation>
    <scope>NUCLEOTIDE SEQUENCE</scope>
    <source>
        <strain evidence="6">D6</strain>
    </source>
</reference>
<dbReference type="InterPro" id="IPR017438">
    <property type="entry name" value="ATP-NAD_kinase_N"/>
</dbReference>
<evidence type="ECO:0000313" key="6">
    <source>
        <dbReference type="EMBL" id="CAB9500683.1"/>
    </source>
</evidence>
<dbReference type="OrthoDB" id="185618at2759"/>
<accession>A0A9N8H8E5</accession>
<comment type="caution">
    <text evidence="6">The sequence shown here is derived from an EMBL/GenBank/DDBJ whole genome shotgun (WGS) entry which is preliminary data.</text>
</comment>
<keyword evidence="2" id="KW-0808">Transferase</keyword>
<dbReference type="Pfam" id="PF01513">
    <property type="entry name" value="NAD_kinase"/>
    <property type="match status" value="1"/>
</dbReference>
<comment type="similarity">
    <text evidence="1">Belongs to the NAD kinase family.</text>
</comment>
<dbReference type="EMBL" id="CAICTM010000088">
    <property type="protein sequence ID" value="CAB9500683.1"/>
    <property type="molecule type" value="Genomic_DNA"/>
</dbReference>
<keyword evidence="4" id="KW-0521">NADP</keyword>
<dbReference type="InterPro" id="IPR016064">
    <property type="entry name" value="NAD/diacylglycerol_kinase_sf"/>
</dbReference>
<dbReference type="Proteomes" id="UP001153069">
    <property type="component" value="Unassembled WGS sequence"/>
</dbReference>
<proteinExistence type="inferred from homology"/>
<dbReference type="GO" id="GO:0006741">
    <property type="term" value="P:NADP+ biosynthetic process"/>
    <property type="evidence" value="ECO:0007669"/>
    <property type="project" value="InterPro"/>
</dbReference>
<evidence type="ECO:0000256" key="2">
    <source>
        <dbReference type="ARBA" id="ARBA00022679"/>
    </source>
</evidence>
<keyword evidence="5" id="KW-0520">NAD</keyword>
<dbReference type="PANTHER" id="PTHR20275:SF28">
    <property type="entry name" value="NADH KINASE"/>
    <property type="match status" value="1"/>
</dbReference>
<evidence type="ECO:0000256" key="4">
    <source>
        <dbReference type="ARBA" id="ARBA00022857"/>
    </source>
</evidence>
<organism evidence="6 7">
    <name type="scientific">Seminavis robusta</name>
    <dbReference type="NCBI Taxonomy" id="568900"/>
    <lineage>
        <taxon>Eukaryota</taxon>
        <taxon>Sar</taxon>
        <taxon>Stramenopiles</taxon>
        <taxon>Ochrophyta</taxon>
        <taxon>Bacillariophyta</taxon>
        <taxon>Bacillariophyceae</taxon>
        <taxon>Bacillariophycidae</taxon>
        <taxon>Naviculales</taxon>
        <taxon>Naviculaceae</taxon>
        <taxon>Seminavis</taxon>
    </lineage>
</organism>